<feature type="transmembrane region" description="Helical" evidence="4">
    <location>
        <begin position="109"/>
        <end position="130"/>
    </location>
</feature>
<dbReference type="InterPro" id="IPR013740">
    <property type="entry name" value="Redoxin"/>
</dbReference>
<dbReference type="Pfam" id="PF08534">
    <property type="entry name" value="Redoxin"/>
    <property type="match status" value="1"/>
</dbReference>
<keyword evidence="4" id="KW-1133">Transmembrane helix</keyword>
<feature type="transmembrane region" description="Helical" evidence="4">
    <location>
        <begin position="82"/>
        <end position="100"/>
    </location>
</feature>
<dbReference type="PROSITE" id="PS51352">
    <property type="entry name" value="THIOREDOXIN_2"/>
    <property type="match status" value="1"/>
</dbReference>
<keyword evidence="4" id="KW-0812">Transmembrane</keyword>
<keyword evidence="7" id="KW-1185">Reference proteome</keyword>
<dbReference type="InterPro" id="IPR050553">
    <property type="entry name" value="Thioredoxin_ResA/DsbE_sf"/>
</dbReference>
<feature type="domain" description="Thioredoxin" evidence="5">
    <location>
        <begin position="131"/>
        <end position="268"/>
    </location>
</feature>
<evidence type="ECO:0000256" key="2">
    <source>
        <dbReference type="ARBA" id="ARBA00022748"/>
    </source>
</evidence>
<evidence type="ECO:0000256" key="4">
    <source>
        <dbReference type="SAM" id="Phobius"/>
    </source>
</evidence>
<keyword evidence="3" id="KW-0676">Redox-active center</keyword>
<evidence type="ECO:0000259" key="5">
    <source>
        <dbReference type="PROSITE" id="PS51352"/>
    </source>
</evidence>
<dbReference type="RefSeq" id="WP_373654698.1">
    <property type="nucleotide sequence ID" value="NZ_JBGUAW010000002.1"/>
</dbReference>
<dbReference type="PANTHER" id="PTHR42852:SF13">
    <property type="entry name" value="PROTEIN DIPZ"/>
    <property type="match status" value="1"/>
</dbReference>
<evidence type="ECO:0000256" key="1">
    <source>
        <dbReference type="ARBA" id="ARBA00004196"/>
    </source>
</evidence>
<evidence type="ECO:0000313" key="7">
    <source>
        <dbReference type="Proteomes" id="UP001575181"/>
    </source>
</evidence>
<dbReference type="InterPro" id="IPR017937">
    <property type="entry name" value="Thioredoxin_CS"/>
</dbReference>
<name>A0ABV4TRG8_9GAMM</name>
<dbReference type="Proteomes" id="UP001575181">
    <property type="component" value="Unassembled WGS sequence"/>
</dbReference>
<reference evidence="6 7" key="1">
    <citation type="submission" date="2024-08" db="EMBL/GenBank/DDBJ databases">
        <title>Whole-genome sequencing of halo(alkali)philic microorganisms from hypersaline lakes.</title>
        <authorList>
            <person name="Sorokin D.Y."/>
            <person name="Merkel A.Y."/>
            <person name="Messina E."/>
            <person name="Yakimov M."/>
        </authorList>
    </citation>
    <scope>NUCLEOTIDE SEQUENCE [LARGE SCALE GENOMIC DNA]</scope>
    <source>
        <strain evidence="6 7">Cl-TMA</strain>
    </source>
</reference>
<proteinExistence type="predicted"/>
<dbReference type="InterPro" id="IPR036249">
    <property type="entry name" value="Thioredoxin-like_sf"/>
</dbReference>
<dbReference type="InterPro" id="IPR013766">
    <property type="entry name" value="Thioredoxin_domain"/>
</dbReference>
<protein>
    <submittedName>
        <fullName evidence="6">Redoxin family protein</fullName>
    </submittedName>
</protein>
<comment type="subcellular location">
    <subcellularLocation>
        <location evidence="1">Cell envelope</location>
    </subcellularLocation>
</comment>
<dbReference type="SUPFAM" id="SSF52833">
    <property type="entry name" value="Thioredoxin-like"/>
    <property type="match status" value="1"/>
</dbReference>
<sequence length="270" mass="28641">MLSVGLGPLAFSVGQVLIALATGAALAAAGLAAREPSQRAGPLLLHALLVGVIMARVAFVLGSYPQYQGDWFAMLDMRDGGFLALPGAVSGAAYLGWWFWRAPSKRRPLAMGILVGSLVWGVTAGSIATIESTSRGLPQSQLATLEGDPAHLGEFRGKPMVVNLWASWCPPCRREMPLLEQAQDRRDGISFVFVNQGEGLKAVGSYLNREGLELDNVLLDRARAVGAEVGANGLPTTLFYNRAGHLVDAHTGMLSEATLHRGLKRIKGGS</sequence>
<dbReference type="CDD" id="cd02966">
    <property type="entry name" value="TlpA_like_family"/>
    <property type="match status" value="1"/>
</dbReference>
<comment type="caution">
    <text evidence="6">The sequence shown here is derived from an EMBL/GenBank/DDBJ whole genome shotgun (WGS) entry which is preliminary data.</text>
</comment>
<dbReference type="PROSITE" id="PS00194">
    <property type="entry name" value="THIOREDOXIN_1"/>
    <property type="match status" value="1"/>
</dbReference>
<keyword evidence="4" id="KW-0472">Membrane</keyword>
<dbReference type="Gene3D" id="3.40.30.10">
    <property type="entry name" value="Glutaredoxin"/>
    <property type="match status" value="1"/>
</dbReference>
<dbReference type="EMBL" id="JBGUAW010000002">
    <property type="protein sequence ID" value="MFA9459917.1"/>
    <property type="molecule type" value="Genomic_DNA"/>
</dbReference>
<accession>A0ABV4TRG8</accession>
<dbReference type="PANTHER" id="PTHR42852">
    <property type="entry name" value="THIOL:DISULFIDE INTERCHANGE PROTEIN DSBE"/>
    <property type="match status" value="1"/>
</dbReference>
<gene>
    <name evidence="6" type="ORF">ACERLL_03665</name>
</gene>
<organism evidence="6 7">
    <name type="scientific">Thiohalorhabdus methylotrophus</name>
    <dbReference type="NCBI Taxonomy" id="3242694"/>
    <lineage>
        <taxon>Bacteria</taxon>
        <taxon>Pseudomonadati</taxon>
        <taxon>Pseudomonadota</taxon>
        <taxon>Gammaproteobacteria</taxon>
        <taxon>Thiohalorhabdales</taxon>
        <taxon>Thiohalorhabdaceae</taxon>
        <taxon>Thiohalorhabdus</taxon>
    </lineage>
</organism>
<feature type="transmembrane region" description="Helical" evidence="4">
    <location>
        <begin position="43"/>
        <end position="62"/>
    </location>
</feature>
<evidence type="ECO:0000256" key="3">
    <source>
        <dbReference type="ARBA" id="ARBA00023284"/>
    </source>
</evidence>
<keyword evidence="2" id="KW-0201">Cytochrome c-type biogenesis</keyword>
<feature type="transmembrane region" description="Helical" evidence="4">
    <location>
        <begin position="6"/>
        <end position="31"/>
    </location>
</feature>
<evidence type="ECO:0000313" key="6">
    <source>
        <dbReference type="EMBL" id="MFA9459917.1"/>
    </source>
</evidence>